<dbReference type="OrthoDB" id="127573at2"/>
<keyword evidence="2" id="KW-1185">Reference proteome</keyword>
<dbReference type="Pfam" id="PF13450">
    <property type="entry name" value="NAD_binding_8"/>
    <property type="match status" value="1"/>
</dbReference>
<dbReference type="InterPro" id="IPR050464">
    <property type="entry name" value="Zeta_carotene_desat/Oxidored"/>
</dbReference>
<gene>
    <name evidence="1" type="ORF">FOA19_15640</name>
</gene>
<dbReference type="PROSITE" id="PS51318">
    <property type="entry name" value="TAT"/>
    <property type="match status" value="1"/>
</dbReference>
<dbReference type="PANTHER" id="PTHR42923:SF39">
    <property type="entry name" value="AMINO OXIDASE"/>
    <property type="match status" value="1"/>
</dbReference>
<comment type="caution">
    <text evidence="1">The sequence shown here is derived from an EMBL/GenBank/DDBJ whole genome shotgun (WGS) entry which is preliminary data.</text>
</comment>
<dbReference type="EMBL" id="VKKY01000002">
    <property type="protein sequence ID" value="KAA3438654.1"/>
    <property type="molecule type" value="Genomic_DNA"/>
</dbReference>
<evidence type="ECO:0000313" key="2">
    <source>
        <dbReference type="Proteomes" id="UP000324133"/>
    </source>
</evidence>
<name>A0A5B6THC7_9BACT</name>
<dbReference type="RefSeq" id="WP_149091710.1">
    <property type="nucleotide sequence ID" value="NZ_VKKY01000002.1"/>
</dbReference>
<reference evidence="1 2" key="1">
    <citation type="submission" date="2019-07" db="EMBL/GenBank/DDBJ databases">
        <title>Rufibacter sp. nov., isolated from lake sediment.</title>
        <authorList>
            <person name="Qu J.-H."/>
        </authorList>
    </citation>
    <scope>NUCLEOTIDE SEQUENCE [LARGE SCALE GENOMIC DNA]</scope>
    <source>
        <strain evidence="1 2">NBS58-1</strain>
    </source>
</reference>
<evidence type="ECO:0000313" key="1">
    <source>
        <dbReference type="EMBL" id="KAA3438654.1"/>
    </source>
</evidence>
<dbReference type="Proteomes" id="UP000324133">
    <property type="component" value="Unassembled WGS sequence"/>
</dbReference>
<protein>
    <submittedName>
        <fullName evidence="1">FAD-dependent oxidoreductase</fullName>
    </submittedName>
</protein>
<sequence length="542" mass="60539">MAEREERRRFLKQSALALGGLALGGASLGSCAGEEKRQITGRLFGPSFKAGHLLRTGLKTVPTKTEEVEVVVIGGGVSGLSAARWLTQNSGAKVCLLELEDRTGGNSQSGQNAVSAFPWGAHYLPLPNNTNTELLKFLEEVQVITGYDAAGLPIYNEYHLCFDPEERLFINGYWQEGLVPNWSVPKPDLEQIDKFQALMEEMKEAKGEDGRFAFDIPLDKSSADATFRDLDKLTMQEWLYQQKLDSPYLRWYVEYCCLDDFGGTIEQVSAWAGIHYFAARKAQAANSDAHRVLTWPQGNHWLAERLRAQACPDIRTGSLVYNMEIQGKQVLIDYLDLATDQPTRLMAKKCVVATPHFVRERLLAKIPKEAGKQNSKAFTYAPWVVANLTLKQVPGGKGTPLSWDNVIYGSRSLGYVNAQQQSVKGFPEKQVITFYYPVADSSPTSRQAVFTRKQEDWAEVVLQELEKAHPSIRKEVEQLDVWVWGHGMIKPTPGFIWGEDREKAATPINGNIVFAHSDLSGISIFEEAFYQGIKAANQILKT</sequence>
<dbReference type="Gene3D" id="3.50.50.60">
    <property type="entry name" value="FAD/NAD(P)-binding domain"/>
    <property type="match status" value="1"/>
</dbReference>
<dbReference type="GO" id="GO:0016491">
    <property type="term" value="F:oxidoreductase activity"/>
    <property type="evidence" value="ECO:0007669"/>
    <property type="project" value="TreeGrafter"/>
</dbReference>
<dbReference type="InterPro" id="IPR006311">
    <property type="entry name" value="TAT_signal"/>
</dbReference>
<dbReference type="PROSITE" id="PS51257">
    <property type="entry name" value="PROKAR_LIPOPROTEIN"/>
    <property type="match status" value="1"/>
</dbReference>
<organism evidence="1 2">
    <name type="scientific">Rufibacter hautae</name>
    <dbReference type="NCBI Taxonomy" id="2595005"/>
    <lineage>
        <taxon>Bacteria</taxon>
        <taxon>Pseudomonadati</taxon>
        <taxon>Bacteroidota</taxon>
        <taxon>Cytophagia</taxon>
        <taxon>Cytophagales</taxon>
        <taxon>Hymenobacteraceae</taxon>
        <taxon>Rufibacter</taxon>
    </lineage>
</organism>
<dbReference type="PANTHER" id="PTHR42923">
    <property type="entry name" value="PROTOPORPHYRINOGEN OXIDASE"/>
    <property type="match status" value="1"/>
</dbReference>
<accession>A0A5B6THC7</accession>
<proteinExistence type="predicted"/>
<dbReference type="AlphaFoldDB" id="A0A5B6THC7"/>
<dbReference type="SUPFAM" id="SSF51905">
    <property type="entry name" value="FAD/NAD(P)-binding domain"/>
    <property type="match status" value="1"/>
</dbReference>
<dbReference type="InterPro" id="IPR036188">
    <property type="entry name" value="FAD/NAD-bd_sf"/>
</dbReference>